<keyword evidence="3" id="KW-1185">Reference proteome</keyword>
<dbReference type="AlphaFoldDB" id="A0A7J5YWB3"/>
<evidence type="ECO:0000313" key="2">
    <source>
        <dbReference type="EMBL" id="KAF3853894.1"/>
    </source>
</evidence>
<comment type="caution">
    <text evidence="2">The sequence shown here is derived from an EMBL/GenBank/DDBJ whole genome shotgun (WGS) entry which is preliminary data.</text>
</comment>
<proteinExistence type="predicted"/>
<gene>
    <name evidence="2" type="ORF">F7725_014582</name>
</gene>
<feature type="region of interest" description="Disordered" evidence="1">
    <location>
        <begin position="21"/>
        <end position="60"/>
    </location>
</feature>
<reference evidence="2 3" key="1">
    <citation type="submission" date="2020-03" db="EMBL/GenBank/DDBJ databases">
        <title>Dissostichus mawsoni Genome sequencing and assembly.</title>
        <authorList>
            <person name="Park H."/>
        </authorList>
    </citation>
    <scope>NUCLEOTIDE SEQUENCE [LARGE SCALE GENOMIC DNA]</scope>
    <source>
        <strain evidence="2">DM0001</strain>
        <tissue evidence="2">Muscle</tissue>
    </source>
</reference>
<dbReference type="Proteomes" id="UP000518266">
    <property type="component" value="Unassembled WGS sequence"/>
</dbReference>
<name>A0A7J5YWB3_DISMA</name>
<dbReference type="EMBL" id="JAAKFY010000008">
    <property type="protein sequence ID" value="KAF3853894.1"/>
    <property type="molecule type" value="Genomic_DNA"/>
</dbReference>
<accession>A0A7J5YWB3</accession>
<sequence>MEVFSCGAVWDTFTLAAAEMSEEVKDKATGKSAHRKKKGKKECKWTLQRGEGGGEKRPEK</sequence>
<evidence type="ECO:0000256" key="1">
    <source>
        <dbReference type="SAM" id="MobiDB-lite"/>
    </source>
</evidence>
<evidence type="ECO:0000313" key="3">
    <source>
        <dbReference type="Proteomes" id="UP000518266"/>
    </source>
</evidence>
<organism evidence="2 3">
    <name type="scientific">Dissostichus mawsoni</name>
    <name type="common">Antarctic cod</name>
    <dbReference type="NCBI Taxonomy" id="36200"/>
    <lineage>
        <taxon>Eukaryota</taxon>
        <taxon>Metazoa</taxon>
        <taxon>Chordata</taxon>
        <taxon>Craniata</taxon>
        <taxon>Vertebrata</taxon>
        <taxon>Euteleostomi</taxon>
        <taxon>Actinopterygii</taxon>
        <taxon>Neopterygii</taxon>
        <taxon>Teleostei</taxon>
        <taxon>Neoteleostei</taxon>
        <taxon>Acanthomorphata</taxon>
        <taxon>Eupercaria</taxon>
        <taxon>Perciformes</taxon>
        <taxon>Notothenioidei</taxon>
        <taxon>Nototheniidae</taxon>
        <taxon>Dissostichus</taxon>
    </lineage>
</organism>
<feature type="compositionally biased region" description="Basic residues" evidence="1">
    <location>
        <begin position="32"/>
        <end position="41"/>
    </location>
</feature>
<protein>
    <submittedName>
        <fullName evidence="2">Uncharacterized protein</fullName>
    </submittedName>
</protein>